<reference evidence="2 3" key="1">
    <citation type="submission" date="2014-06" db="EMBL/GenBank/DDBJ databases">
        <title>Evolutionary Origins and Diversification of the Mycorrhizal Mutualists.</title>
        <authorList>
            <consortium name="DOE Joint Genome Institute"/>
            <consortium name="Mycorrhizal Genomics Consortium"/>
            <person name="Kohler A."/>
            <person name="Kuo A."/>
            <person name="Nagy L.G."/>
            <person name="Floudas D."/>
            <person name="Copeland A."/>
            <person name="Barry K.W."/>
            <person name="Cichocki N."/>
            <person name="Veneault-Fourrey C."/>
            <person name="LaButti K."/>
            <person name="Lindquist E.A."/>
            <person name="Lipzen A."/>
            <person name="Lundell T."/>
            <person name="Morin E."/>
            <person name="Murat C."/>
            <person name="Riley R."/>
            <person name="Ohm R."/>
            <person name="Sun H."/>
            <person name="Tunlid A."/>
            <person name="Henrissat B."/>
            <person name="Grigoriev I.V."/>
            <person name="Hibbett D.S."/>
            <person name="Martin F."/>
        </authorList>
    </citation>
    <scope>NUCLEOTIDE SEQUENCE [LARGE SCALE GENOMIC DNA]</scope>
    <source>
        <strain evidence="2 3">SS14</strain>
    </source>
</reference>
<evidence type="ECO:0000256" key="1">
    <source>
        <dbReference type="SAM" id="MobiDB-lite"/>
    </source>
</evidence>
<feature type="compositionally biased region" description="Low complexity" evidence="1">
    <location>
        <begin position="42"/>
        <end position="54"/>
    </location>
</feature>
<accession>A0A0C9VB71</accession>
<evidence type="ECO:0000313" key="2">
    <source>
        <dbReference type="EMBL" id="KIJ38782.1"/>
    </source>
</evidence>
<sequence>MTPTPPPSATKQAKLQLQLQLQSPSRTTSPKWRANPTPTPTPTTNTANPTPTATINANTQQQPTITPFQSQSTVSSLLHLRPLALKYRPLAHAISLLHPWLPSPLPTRSTRLILSRLPTYTSTAFLRTSKPNNSTRSLRTVALLLVNCPITHRMSAFMSFFTH</sequence>
<evidence type="ECO:0000313" key="3">
    <source>
        <dbReference type="Proteomes" id="UP000054279"/>
    </source>
</evidence>
<protein>
    <submittedName>
        <fullName evidence="2">Uncharacterized protein</fullName>
    </submittedName>
</protein>
<proteinExistence type="predicted"/>
<dbReference type="AlphaFoldDB" id="A0A0C9VB71"/>
<dbReference type="EMBL" id="KN837157">
    <property type="protein sequence ID" value="KIJ38782.1"/>
    <property type="molecule type" value="Genomic_DNA"/>
</dbReference>
<name>A0A0C9VB71_SPHS4</name>
<dbReference type="HOGENOM" id="CLU_1628127_0_0_1"/>
<organism evidence="2 3">
    <name type="scientific">Sphaerobolus stellatus (strain SS14)</name>
    <dbReference type="NCBI Taxonomy" id="990650"/>
    <lineage>
        <taxon>Eukaryota</taxon>
        <taxon>Fungi</taxon>
        <taxon>Dikarya</taxon>
        <taxon>Basidiomycota</taxon>
        <taxon>Agaricomycotina</taxon>
        <taxon>Agaricomycetes</taxon>
        <taxon>Phallomycetidae</taxon>
        <taxon>Geastrales</taxon>
        <taxon>Sphaerobolaceae</taxon>
        <taxon>Sphaerobolus</taxon>
    </lineage>
</organism>
<gene>
    <name evidence="2" type="ORF">M422DRAFT_33032</name>
</gene>
<dbReference type="Proteomes" id="UP000054279">
    <property type="component" value="Unassembled WGS sequence"/>
</dbReference>
<keyword evidence="3" id="KW-1185">Reference proteome</keyword>
<feature type="region of interest" description="Disordered" evidence="1">
    <location>
        <begin position="1"/>
        <end position="54"/>
    </location>
</feature>